<feature type="transmembrane region" description="Helical" evidence="9">
    <location>
        <begin position="102"/>
        <end position="124"/>
    </location>
</feature>
<feature type="transmembrane region" description="Helical" evidence="9">
    <location>
        <begin position="21"/>
        <end position="41"/>
    </location>
</feature>
<evidence type="ECO:0000256" key="1">
    <source>
        <dbReference type="ARBA" id="ARBA00004651"/>
    </source>
</evidence>
<keyword evidence="11" id="KW-1185">Reference proteome</keyword>
<dbReference type="PIRSF" id="PIRSF006060">
    <property type="entry name" value="AA_transporter"/>
    <property type="match status" value="1"/>
</dbReference>
<evidence type="ECO:0000256" key="8">
    <source>
        <dbReference type="ARBA" id="ARBA00045636"/>
    </source>
</evidence>
<name>A0A136A5L0_9ALTE</name>
<dbReference type="InterPro" id="IPR050367">
    <property type="entry name" value="APC_superfamily"/>
</dbReference>
<dbReference type="STRING" id="1799789.AX660_07930"/>
<dbReference type="Gene3D" id="1.20.1740.10">
    <property type="entry name" value="Amino acid/polyamine transporter I"/>
    <property type="match status" value="1"/>
</dbReference>
<accession>A0A136A5L0</accession>
<organism evidence="10 11">
    <name type="scientific">Paraglaciecola hydrolytica</name>
    <dbReference type="NCBI Taxonomy" id="1799789"/>
    <lineage>
        <taxon>Bacteria</taxon>
        <taxon>Pseudomonadati</taxon>
        <taxon>Pseudomonadota</taxon>
        <taxon>Gammaproteobacteria</taxon>
        <taxon>Alteromonadales</taxon>
        <taxon>Alteromonadaceae</taxon>
        <taxon>Paraglaciecola</taxon>
    </lineage>
</organism>
<comment type="caution">
    <text evidence="10">The sequence shown here is derived from an EMBL/GenBank/DDBJ whole genome shotgun (WGS) entry which is preliminary data.</text>
</comment>
<comment type="similarity">
    <text evidence="2">Belongs to the amino acid-polyamine-organocation (APC) superfamily. Basic amino acid/polyamine antiporter (APA) (TC 2.A.3.2) family.</text>
</comment>
<proteinExistence type="inferred from homology"/>
<keyword evidence="5 9" id="KW-0812">Transmembrane</keyword>
<keyword evidence="4" id="KW-1003">Cell membrane</keyword>
<feature type="transmembrane region" description="Helical" evidence="9">
    <location>
        <begin position="136"/>
        <end position="156"/>
    </location>
</feature>
<feature type="transmembrane region" description="Helical" evidence="9">
    <location>
        <begin position="335"/>
        <end position="356"/>
    </location>
</feature>
<comment type="subcellular location">
    <subcellularLocation>
        <location evidence="1">Cell membrane</location>
        <topology evidence="1">Multi-pass membrane protein</topology>
    </subcellularLocation>
</comment>
<evidence type="ECO:0000256" key="5">
    <source>
        <dbReference type="ARBA" id="ARBA00022692"/>
    </source>
</evidence>
<protein>
    <recommendedName>
        <fullName evidence="3">Arginine/agmatine antiporter</fullName>
    </recommendedName>
</protein>
<evidence type="ECO:0000313" key="11">
    <source>
        <dbReference type="Proteomes" id="UP000070299"/>
    </source>
</evidence>
<evidence type="ECO:0000256" key="2">
    <source>
        <dbReference type="ARBA" id="ARBA00008220"/>
    </source>
</evidence>
<feature type="transmembrane region" description="Helical" evidence="9">
    <location>
        <begin position="171"/>
        <end position="190"/>
    </location>
</feature>
<dbReference type="PANTHER" id="PTHR42770:SF18">
    <property type="entry name" value="ARGININE_AGMATINE ANTIPORTER"/>
    <property type="match status" value="1"/>
</dbReference>
<dbReference type="InterPro" id="IPR002293">
    <property type="entry name" value="AA/rel_permease1"/>
</dbReference>
<sequence length="395" mass="42526">MIGSGIFTLPAVLAPYGSYSFIGWIITGFGAVCLALSYSYLSRRNPGLGGPYAYIYEAFGRYPAALTAWAYWISLWSASAAIVLSFTGYFELLLPWLAEHQLVAGISNTVVVSIIVVVLFTLINLRGVREASAVQLLTTILKIIPLVLIGLLGIFYGEVSDIPATKPNEQSFMHMIAGICLLITWSFIGVECATLPSDDTIEPHKTIPRASILGTLTALLVYMIAMYGLMSVLPVEQLLQSTSPFADAAQLLFGNMGAILVALGAVFAIGGALNVCILISGTIMLAGAKDGLFPVLFQKTSKQGTPQRALLFSSFLTITLICFNTTKALLNAFEFFLLISTFCILLVYLGSALASLKLQWRDHLQGITISYINLSIGILAALFSTLAIVGAWTLY</sequence>
<evidence type="ECO:0000256" key="7">
    <source>
        <dbReference type="ARBA" id="ARBA00023136"/>
    </source>
</evidence>
<keyword evidence="6 9" id="KW-1133">Transmembrane helix</keyword>
<feature type="transmembrane region" description="Helical" evidence="9">
    <location>
        <begin position="211"/>
        <end position="235"/>
    </location>
</feature>
<dbReference type="Pfam" id="PF13520">
    <property type="entry name" value="AA_permease_2"/>
    <property type="match status" value="1"/>
</dbReference>
<dbReference type="GO" id="GO:0005886">
    <property type="term" value="C:plasma membrane"/>
    <property type="evidence" value="ECO:0007669"/>
    <property type="project" value="UniProtKB-SubCell"/>
</dbReference>
<dbReference type="GO" id="GO:0022857">
    <property type="term" value="F:transmembrane transporter activity"/>
    <property type="evidence" value="ECO:0007669"/>
    <property type="project" value="InterPro"/>
</dbReference>
<reference evidence="11" key="1">
    <citation type="submission" date="2016-02" db="EMBL/GenBank/DDBJ databases">
        <authorList>
            <person name="Schultz-Johansen M."/>
            <person name="Glaring M.A."/>
            <person name="Bech P.K."/>
            <person name="Stougaard P."/>
        </authorList>
    </citation>
    <scope>NUCLEOTIDE SEQUENCE [LARGE SCALE GENOMIC DNA]</scope>
    <source>
        <strain evidence="11">S66</strain>
    </source>
</reference>
<feature type="transmembrane region" description="Helical" evidence="9">
    <location>
        <begin position="255"/>
        <end position="288"/>
    </location>
</feature>
<dbReference type="EMBL" id="LSNE01000003">
    <property type="protein sequence ID" value="KXI30535.1"/>
    <property type="molecule type" value="Genomic_DNA"/>
</dbReference>
<feature type="transmembrane region" description="Helical" evidence="9">
    <location>
        <begin position="62"/>
        <end position="90"/>
    </location>
</feature>
<evidence type="ECO:0000256" key="9">
    <source>
        <dbReference type="SAM" id="Phobius"/>
    </source>
</evidence>
<gene>
    <name evidence="10" type="ORF">AX660_07930</name>
</gene>
<comment type="function">
    <text evidence="8">Major component of the acid-resistance (AR) system allowing enteric pathogens to survive the acidic environment in the stomach. Exchanges extracellular arginine for its intracellular decarboxylation product agmatine (Agm) thereby expelling intracellular protons. Probably undergoes several conformational states in order to translocate the substrate across the membrane; keeps the substrate accessible to only 1 side of the membrane at a time by opening and closing 3 membrane-internal gates.</text>
</comment>
<keyword evidence="7 9" id="KW-0472">Membrane</keyword>
<dbReference type="AlphaFoldDB" id="A0A136A5L0"/>
<evidence type="ECO:0000256" key="3">
    <source>
        <dbReference type="ARBA" id="ARBA00021069"/>
    </source>
</evidence>
<evidence type="ECO:0000313" key="10">
    <source>
        <dbReference type="EMBL" id="KXI30535.1"/>
    </source>
</evidence>
<dbReference type="Proteomes" id="UP000070299">
    <property type="component" value="Unassembled WGS sequence"/>
</dbReference>
<evidence type="ECO:0000256" key="4">
    <source>
        <dbReference type="ARBA" id="ARBA00022475"/>
    </source>
</evidence>
<feature type="transmembrane region" description="Helical" evidence="9">
    <location>
        <begin position="368"/>
        <end position="392"/>
    </location>
</feature>
<dbReference type="PANTHER" id="PTHR42770">
    <property type="entry name" value="AMINO ACID TRANSPORTER-RELATED"/>
    <property type="match status" value="1"/>
</dbReference>
<feature type="transmembrane region" description="Helical" evidence="9">
    <location>
        <begin position="309"/>
        <end position="329"/>
    </location>
</feature>
<evidence type="ECO:0000256" key="6">
    <source>
        <dbReference type="ARBA" id="ARBA00022989"/>
    </source>
</evidence>